<reference evidence="2 3" key="1">
    <citation type="submission" date="2023-08" db="EMBL/GenBank/DDBJ databases">
        <authorList>
            <person name="Palmer J.M."/>
        </authorList>
    </citation>
    <scope>NUCLEOTIDE SEQUENCE [LARGE SCALE GENOMIC DNA]</scope>
    <source>
        <strain evidence="2 3">TWF481</strain>
    </source>
</reference>
<evidence type="ECO:0000313" key="2">
    <source>
        <dbReference type="EMBL" id="KAK6500372.1"/>
    </source>
</evidence>
<proteinExistence type="predicted"/>
<comment type="caution">
    <text evidence="2">The sequence shown here is derived from an EMBL/GenBank/DDBJ whole genome shotgun (WGS) entry which is preliminary data.</text>
</comment>
<dbReference type="AlphaFoldDB" id="A0AAV9W1P5"/>
<dbReference type="Proteomes" id="UP001370758">
    <property type="component" value="Unassembled WGS sequence"/>
</dbReference>
<dbReference type="EMBL" id="JAVHJL010000007">
    <property type="protein sequence ID" value="KAK6500372.1"/>
    <property type="molecule type" value="Genomic_DNA"/>
</dbReference>
<name>A0AAV9W1P5_9PEZI</name>
<sequence>MKISFVLASVALLATAQAVAIPSAPVKRDIDCNNTFPRNPNGELKVLKEECKLLCLLAKQSRNWSDFMEECKEGPN</sequence>
<protein>
    <submittedName>
        <fullName evidence="2">Uncharacterized protein</fullName>
    </submittedName>
</protein>
<evidence type="ECO:0000313" key="3">
    <source>
        <dbReference type="Proteomes" id="UP001370758"/>
    </source>
</evidence>
<keyword evidence="1" id="KW-0732">Signal</keyword>
<gene>
    <name evidence="2" type="ORF">TWF481_010715</name>
</gene>
<feature type="chain" id="PRO_5043597641" evidence="1">
    <location>
        <begin position="19"/>
        <end position="76"/>
    </location>
</feature>
<organism evidence="2 3">
    <name type="scientific">Arthrobotrys musiformis</name>
    <dbReference type="NCBI Taxonomy" id="47236"/>
    <lineage>
        <taxon>Eukaryota</taxon>
        <taxon>Fungi</taxon>
        <taxon>Dikarya</taxon>
        <taxon>Ascomycota</taxon>
        <taxon>Pezizomycotina</taxon>
        <taxon>Orbiliomycetes</taxon>
        <taxon>Orbiliales</taxon>
        <taxon>Orbiliaceae</taxon>
        <taxon>Arthrobotrys</taxon>
    </lineage>
</organism>
<keyword evidence="3" id="KW-1185">Reference proteome</keyword>
<feature type="signal peptide" evidence="1">
    <location>
        <begin position="1"/>
        <end position="18"/>
    </location>
</feature>
<evidence type="ECO:0000256" key="1">
    <source>
        <dbReference type="SAM" id="SignalP"/>
    </source>
</evidence>
<accession>A0AAV9W1P5</accession>